<evidence type="ECO:0000313" key="1">
    <source>
        <dbReference type="EMBL" id="JAD49446.1"/>
    </source>
</evidence>
<reference evidence="1" key="2">
    <citation type="journal article" date="2015" name="Data Brief">
        <title>Shoot transcriptome of the giant reed, Arundo donax.</title>
        <authorList>
            <person name="Barrero R.A."/>
            <person name="Guerrero F.D."/>
            <person name="Moolhuijzen P."/>
            <person name="Goolsby J.A."/>
            <person name="Tidwell J."/>
            <person name="Bellgard S.E."/>
            <person name="Bellgard M.I."/>
        </authorList>
    </citation>
    <scope>NUCLEOTIDE SEQUENCE</scope>
    <source>
        <tissue evidence="1">Shoot tissue taken approximately 20 cm above the soil surface</tissue>
    </source>
</reference>
<accession>A0A0A9AE88</accession>
<name>A0A0A9AE88_ARUDO</name>
<sequence length="41" mass="4677">MLMATCRGQGKFPSRRVPELVMKNATSLPNRILLRHVHEST</sequence>
<proteinExistence type="predicted"/>
<protein>
    <submittedName>
        <fullName evidence="1">Uncharacterized protein</fullName>
    </submittedName>
</protein>
<dbReference type="AlphaFoldDB" id="A0A0A9AE88"/>
<dbReference type="EMBL" id="GBRH01248449">
    <property type="protein sequence ID" value="JAD49446.1"/>
    <property type="molecule type" value="Transcribed_RNA"/>
</dbReference>
<organism evidence="1">
    <name type="scientific">Arundo donax</name>
    <name type="common">Giant reed</name>
    <name type="synonym">Donax arundinaceus</name>
    <dbReference type="NCBI Taxonomy" id="35708"/>
    <lineage>
        <taxon>Eukaryota</taxon>
        <taxon>Viridiplantae</taxon>
        <taxon>Streptophyta</taxon>
        <taxon>Embryophyta</taxon>
        <taxon>Tracheophyta</taxon>
        <taxon>Spermatophyta</taxon>
        <taxon>Magnoliopsida</taxon>
        <taxon>Liliopsida</taxon>
        <taxon>Poales</taxon>
        <taxon>Poaceae</taxon>
        <taxon>PACMAD clade</taxon>
        <taxon>Arundinoideae</taxon>
        <taxon>Arundineae</taxon>
        <taxon>Arundo</taxon>
    </lineage>
</organism>
<reference evidence="1" key="1">
    <citation type="submission" date="2014-09" db="EMBL/GenBank/DDBJ databases">
        <authorList>
            <person name="Magalhaes I.L.F."/>
            <person name="Oliveira U."/>
            <person name="Santos F.R."/>
            <person name="Vidigal T.H.D.A."/>
            <person name="Brescovit A.D."/>
            <person name="Santos A.J."/>
        </authorList>
    </citation>
    <scope>NUCLEOTIDE SEQUENCE</scope>
    <source>
        <tissue evidence="1">Shoot tissue taken approximately 20 cm above the soil surface</tissue>
    </source>
</reference>